<feature type="transmembrane region" description="Helical" evidence="1">
    <location>
        <begin position="141"/>
        <end position="162"/>
    </location>
</feature>
<keyword evidence="1" id="KW-0472">Membrane</keyword>
<dbReference type="EMBL" id="CAJZAG010000007">
    <property type="protein sequence ID" value="CAG9177324.1"/>
    <property type="molecule type" value="Genomic_DNA"/>
</dbReference>
<dbReference type="Proteomes" id="UP000706525">
    <property type="component" value="Unassembled WGS sequence"/>
</dbReference>
<evidence type="ECO:0000313" key="2">
    <source>
        <dbReference type="EMBL" id="CAG9177324.1"/>
    </source>
</evidence>
<gene>
    <name evidence="2" type="ORF">LMG32289_03777</name>
</gene>
<accession>A0ABN7YV18</accession>
<protein>
    <submittedName>
        <fullName evidence="2">Uncharacterized protein</fullName>
    </submittedName>
</protein>
<evidence type="ECO:0000256" key="1">
    <source>
        <dbReference type="SAM" id="Phobius"/>
    </source>
</evidence>
<sequence>MAPIEDVDRNVDHNVDRSVDHQARWLAQAASASLRAAARVNVLGLVLALVDVLLAGIMLTAGSQWLWLGALCGLAALGQLVLLIRIEIDRGLFLALSRMHGNDDLRAMDDAMIALGWISPAEATSRPPRPMADRARGAGRFLKLAAALAAWQWLAAMLILFARLT</sequence>
<keyword evidence="1" id="KW-0812">Transmembrane</keyword>
<keyword evidence="3" id="KW-1185">Reference proteome</keyword>
<comment type="caution">
    <text evidence="2">The sequence shown here is derived from an EMBL/GenBank/DDBJ whole genome shotgun (WGS) entry which is preliminary data.</text>
</comment>
<dbReference type="RefSeq" id="WP_223991005.1">
    <property type="nucleotide sequence ID" value="NZ_CAJZAG010000007.1"/>
</dbReference>
<organism evidence="2 3">
    <name type="scientific">Cupriavidus pampae</name>
    <dbReference type="NCBI Taxonomy" id="659251"/>
    <lineage>
        <taxon>Bacteria</taxon>
        <taxon>Pseudomonadati</taxon>
        <taxon>Pseudomonadota</taxon>
        <taxon>Betaproteobacteria</taxon>
        <taxon>Burkholderiales</taxon>
        <taxon>Burkholderiaceae</taxon>
        <taxon>Cupriavidus</taxon>
    </lineage>
</organism>
<evidence type="ECO:0000313" key="3">
    <source>
        <dbReference type="Proteomes" id="UP000706525"/>
    </source>
</evidence>
<name>A0ABN7YV18_9BURK</name>
<reference evidence="2 3" key="1">
    <citation type="submission" date="2021-08" db="EMBL/GenBank/DDBJ databases">
        <authorList>
            <person name="Peeters C."/>
        </authorList>
    </citation>
    <scope>NUCLEOTIDE SEQUENCE [LARGE SCALE GENOMIC DNA]</scope>
    <source>
        <strain evidence="2 3">LMG 32289</strain>
    </source>
</reference>
<feature type="transmembrane region" description="Helical" evidence="1">
    <location>
        <begin position="40"/>
        <end position="59"/>
    </location>
</feature>
<proteinExistence type="predicted"/>
<keyword evidence="1" id="KW-1133">Transmembrane helix</keyword>
<feature type="transmembrane region" description="Helical" evidence="1">
    <location>
        <begin position="65"/>
        <end position="84"/>
    </location>
</feature>